<dbReference type="EMBL" id="CAEZVY010000083">
    <property type="protein sequence ID" value="CAB4644779.1"/>
    <property type="molecule type" value="Genomic_DNA"/>
</dbReference>
<dbReference type="Pfam" id="PF19694">
    <property type="entry name" value="DUF6194"/>
    <property type="match status" value="1"/>
</dbReference>
<dbReference type="AlphaFoldDB" id="A0A6J6KAD9"/>
<sequence length="167" mass="18772">MNMPDCEQAEKLADQLLAEYPGLVKRAGYGETVLFYNPTGLLPAGVYFASLKNHDGPNDQGSHLDRDGVFRVAFGLPDAAYEGLFGPRPPRPGKGRVVHLERDFATLDRLTPHPVYAWMGWVQMLSPSARNWQEIKPYLEESHRRAVALHDKRIRSSADVSRESRGE</sequence>
<evidence type="ECO:0000259" key="1">
    <source>
        <dbReference type="Pfam" id="PF19694"/>
    </source>
</evidence>
<protein>
    <submittedName>
        <fullName evidence="3">Unannotated protein</fullName>
    </submittedName>
</protein>
<dbReference type="InterPro" id="IPR045676">
    <property type="entry name" value="DUF6194"/>
</dbReference>
<proteinExistence type="predicted"/>
<name>A0A6J6KAD9_9ZZZZ</name>
<evidence type="ECO:0000313" key="3">
    <source>
        <dbReference type="EMBL" id="CAB4644779.1"/>
    </source>
</evidence>
<reference evidence="3" key="1">
    <citation type="submission" date="2020-05" db="EMBL/GenBank/DDBJ databases">
        <authorList>
            <person name="Chiriac C."/>
            <person name="Salcher M."/>
            <person name="Ghai R."/>
            <person name="Kavagutti S V."/>
        </authorList>
    </citation>
    <scope>NUCLEOTIDE SEQUENCE</scope>
</reference>
<feature type="domain" description="DUF6194" evidence="1">
    <location>
        <begin position="10"/>
        <end position="153"/>
    </location>
</feature>
<gene>
    <name evidence="2" type="ORF">UFOPK1684_01156</name>
    <name evidence="3" type="ORF">UFOPK2158_00863</name>
</gene>
<organism evidence="3">
    <name type="scientific">freshwater metagenome</name>
    <dbReference type="NCBI Taxonomy" id="449393"/>
    <lineage>
        <taxon>unclassified sequences</taxon>
        <taxon>metagenomes</taxon>
        <taxon>ecological metagenomes</taxon>
    </lineage>
</organism>
<dbReference type="EMBL" id="CAEZTM010000060">
    <property type="protein sequence ID" value="CAB4577677.1"/>
    <property type="molecule type" value="Genomic_DNA"/>
</dbReference>
<accession>A0A6J6KAD9</accession>
<evidence type="ECO:0000313" key="2">
    <source>
        <dbReference type="EMBL" id="CAB4577677.1"/>
    </source>
</evidence>